<dbReference type="CDD" id="cd02440">
    <property type="entry name" value="AdoMet_MTases"/>
    <property type="match status" value="1"/>
</dbReference>
<keyword evidence="12" id="KW-0539">Nucleus</keyword>
<feature type="compositionally biased region" description="Acidic residues" evidence="17">
    <location>
        <begin position="7"/>
        <end position="22"/>
    </location>
</feature>
<accession>A0A9D4CEI1</accession>
<evidence type="ECO:0000256" key="11">
    <source>
        <dbReference type="ARBA" id="ARBA00022833"/>
    </source>
</evidence>
<dbReference type="GO" id="GO:0032259">
    <property type="term" value="P:methylation"/>
    <property type="evidence" value="ECO:0007669"/>
    <property type="project" value="UniProtKB-KW"/>
</dbReference>
<dbReference type="GO" id="GO:0005829">
    <property type="term" value="C:cytosol"/>
    <property type="evidence" value="ECO:0007669"/>
    <property type="project" value="UniProtKB-SubCell"/>
</dbReference>
<keyword evidence="6 15" id="KW-0489">Methyltransferase</keyword>
<comment type="catalytic activity">
    <reaction evidence="14">
        <text>L-arginyl-[protein] + S-adenosyl-L-methionine = N(omega)-methyl-L-arginyl-[protein] + S-adenosyl-L-homocysteine + H(+)</text>
        <dbReference type="Rhea" id="RHEA:48100"/>
        <dbReference type="Rhea" id="RHEA-COMP:10532"/>
        <dbReference type="Rhea" id="RHEA-COMP:11990"/>
        <dbReference type="ChEBI" id="CHEBI:15378"/>
        <dbReference type="ChEBI" id="CHEBI:29965"/>
        <dbReference type="ChEBI" id="CHEBI:57856"/>
        <dbReference type="ChEBI" id="CHEBI:59789"/>
        <dbReference type="ChEBI" id="CHEBI:65280"/>
    </reaction>
    <physiologicalReaction direction="left-to-right" evidence="14">
        <dbReference type="Rhea" id="RHEA:48101"/>
    </physiologicalReaction>
</comment>
<keyword evidence="10" id="KW-0863">Zinc-finger</keyword>
<keyword evidence="16" id="KW-0175">Coiled coil</keyword>
<organism evidence="19 20">
    <name type="scientific">Dreissena polymorpha</name>
    <name type="common">Zebra mussel</name>
    <name type="synonym">Mytilus polymorpha</name>
    <dbReference type="NCBI Taxonomy" id="45954"/>
    <lineage>
        <taxon>Eukaryota</taxon>
        <taxon>Metazoa</taxon>
        <taxon>Spiralia</taxon>
        <taxon>Lophotrochozoa</taxon>
        <taxon>Mollusca</taxon>
        <taxon>Bivalvia</taxon>
        <taxon>Autobranchia</taxon>
        <taxon>Heteroconchia</taxon>
        <taxon>Euheterodonta</taxon>
        <taxon>Imparidentia</taxon>
        <taxon>Neoheterodontei</taxon>
        <taxon>Myida</taxon>
        <taxon>Dreissenoidea</taxon>
        <taxon>Dreissenidae</taxon>
        <taxon>Dreissena</taxon>
    </lineage>
</organism>
<evidence type="ECO:0000256" key="2">
    <source>
        <dbReference type="ARBA" id="ARBA00004514"/>
    </source>
</evidence>
<comment type="subcellular location">
    <subcellularLocation>
        <location evidence="2">Cytoplasm</location>
        <location evidence="2">Cytosol</location>
    </subcellularLocation>
    <subcellularLocation>
        <location evidence="1">Nucleus</location>
    </subcellularLocation>
</comment>
<dbReference type="GO" id="GO:0035242">
    <property type="term" value="F:protein-arginine omega-N asymmetric methyltransferase activity"/>
    <property type="evidence" value="ECO:0007669"/>
    <property type="project" value="UniProtKB-EC"/>
</dbReference>
<dbReference type="FunFam" id="2.70.160.11:FF:000001">
    <property type="entry name" value="Blast:Protein arginine N-methyltransferase 1"/>
    <property type="match status" value="1"/>
</dbReference>
<dbReference type="FunFam" id="3.40.50.150:FF:000034">
    <property type="entry name" value="Protein arginine N-methyltransferase 3"/>
    <property type="match status" value="1"/>
</dbReference>
<evidence type="ECO:0000256" key="10">
    <source>
        <dbReference type="ARBA" id="ARBA00022771"/>
    </source>
</evidence>
<dbReference type="Pfam" id="PF21137">
    <property type="entry name" value="ANM3_C2H2_Zf"/>
    <property type="match status" value="1"/>
</dbReference>
<name>A0A9D4CEI1_DREPO</name>
<dbReference type="PROSITE" id="PS51678">
    <property type="entry name" value="SAM_MT_PRMT"/>
    <property type="match status" value="1"/>
</dbReference>
<dbReference type="EC" id="2.1.1.319" evidence="3"/>
<evidence type="ECO:0000256" key="16">
    <source>
        <dbReference type="SAM" id="Coils"/>
    </source>
</evidence>
<dbReference type="PANTHER" id="PTHR11006:SF53">
    <property type="entry name" value="PROTEIN ARGININE N-METHYLTRANSFERASE 3"/>
    <property type="match status" value="1"/>
</dbReference>
<gene>
    <name evidence="19" type="ORF">DPMN_049529</name>
</gene>
<reference evidence="19" key="2">
    <citation type="submission" date="2020-11" db="EMBL/GenBank/DDBJ databases">
        <authorList>
            <person name="McCartney M.A."/>
            <person name="Auch B."/>
            <person name="Kono T."/>
            <person name="Mallez S."/>
            <person name="Becker A."/>
            <person name="Gohl D.M."/>
            <person name="Silverstein K.A.T."/>
            <person name="Koren S."/>
            <person name="Bechman K.B."/>
            <person name="Herman A."/>
            <person name="Abrahante J.E."/>
            <person name="Garbe J."/>
        </authorList>
    </citation>
    <scope>NUCLEOTIDE SEQUENCE</scope>
    <source>
        <strain evidence="19">Duluth1</strain>
        <tissue evidence="19">Whole animal</tissue>
    </source>
</reference>
<keyword evidence="7 15" id="KW-0808">Transferase</keyword>
<dbReference type="Gene3D" id="2.70.160.11">
    <property type="entry name" value="Hnrnp arginine n-methyltransferase1"/>
    <property type="match status" value="1"/>
</dbReference>
<dbReference type="InterPro" id="IPR036236">
    <property type="entry name" value="Znf_C2H2_sf"/>
</dbReference>
<evidence type="ECO:0000256" key="12">
    <source>
        <dbReference type="ARBA" id="ARBA00023242"/>
    </source>
</evidence>
<evidence type="ECO:0000256" key="14">
    <source>
        <dbReference type="ARBA" id="ARBA00049303"/>
    </source>
</evidence>
<dbReference type="GO" id="GO:0005634">
    <property type="term" value="C:nucleus"/>
    <property type="evidence" value="ECO:0007669"/>
    <property type="project" value="UniProtKB-SubCell"/>
</dbReference>
<evidence type="ECO:0000256" key="3">
    <source>
        <dbReference type="ARBA" id="ARBA00011925"/>
    </source>
</evidence>
<keyword evidence="11" id="KW-0862">Zinc</keyword>
<dbReference type="InterPro" id="IPR041698">
    <property type="entry name" value="Methyltransf_25"/>
</dbReference>
<evidence type="ECO:0000256" key="9">
    <source>
        <dbReference type="ARBA" id="ARBA00022723"/>
    </source>
</evidence>
<dbReference type="InterPro" id="IPR025799">
    <property type="entry name" value="Arg_MeTrfase"/>
</dbReference>
<dbReference type="OrthoDB" id="7848332at2759"/>
<evidence type="ECO:0000256" key="1">
    <source>
        <dbReference type="ARBA" id="ARBA00004123"/>
    </source>
</evidence>
<keyword evidence="20" id="KW-1185">Reference proteome</keyword>
<feature type="region of interest" description="Disordered" evidence="17">
    <location>
        <begin position="1"/>
        <end position="22"/>
    </location>
</feature>
<protein>
    <recommendedName>
        <fullName evidence="3">type I protein arginine methyltransferase</fullName>
        <ecNumber evidence="3">2.1.1.319</ecNumber>
    </recommendedName>
</protein>
<reference evidence="19" key="1">
    <citation type="journal article" date="2019" name="bioRxiv">
        <title>The Genome of the Zebra Mussel, Dreissena polymorpha: A Resource for Invasive Species Research.</title>
        <authorList>
            <person name="McCartney M.A."/>
            <person name="Auch B."/>
            <person name="Kono T."/>
            <person name="Mallez S."/>
            <person name="Zhang Y."/>
            <person name="Obille A."/>
            <person name="Becker A."/>
            <person name="Abrahante J.E."/>
            <person name="Garbe J."/>
            <person name="Badalamenti J.P."/>
            <person name="Herman A."/>
            <person name="Mangelson H."/>
            <person name="Liachko I."/>
            <person name="Sullivan S."/>
            <person name="Sone E.D."/>
            <person name="Koren S."/>
            <person name="Silverstein K.A.T."/>
            <person name="Beckman K.B."/>
            <person name="Gohl D.M."/>
        </authorList>
    </citation>
    <scope>NUCLEOTIDE SEQUENCE</scope>
    <source>
        <strain evidence="19">Duluth1</strain>
        <tissue evidence="19">Whole animal</tissue>
    </source>
</reference>
<proteinExistence type="predicted"/>
<comment type="catalytic activity">
    <reaction evidence="13">
        <text>L-arginyl-[protein] + 2 S-adenosyl-L-methionine = N(omega),N(omega)-dimethyl-L-arginyl-[protein] + 2 S-adenosyl-L-homocysteine + 2 H(+)</text>
        <dbReference type="Rhea" id="RHEA:48096"/>
        <dbReference type="Rhea" id="RHEA-COMP:10532"/>
        <dbReference type="Rhea" id="RHEA-COMP:11991"/>
        <dbReference type="ChEBI" id="CHEBI:15378"/>
        <dbReference type="ChEBI" id="CHEBI:29965"/>
        <dbReference type="ChEBI" id="CHEBI:57856"/>
        <dbReference type="ChEBI" id="CHEBI:59789"/>
        <dbReference type="ChEBI" id="CHEBI:61897"/>
        <dbReference type="EC" id="2.1.1.319"/>
    </reaction>
    <physiologicalReaction direction="left-to-right" evidence="13">
        <dbReference type="Rhea" id="RHEA:48097"/>
    </physiologicalReaction>
</comment>
<keyword evidence="5" id="KW-0597">Phosphoprotein</keyword>
<dbReference type="AlphaFoldDB" id="A0A9D4CEI1"/>
<evidence type="ECO:0000256" key="15">
    <source>
        <dbReference type="PROSITE-ProRule" id="PRU01015"/>
    </source>
</evidence>
<comment type="caution">
    <text evidence="19">The sequence shown here is derived from an EMBL/GenBank/DDBJ whole genome shotgun (WGS) entry which is preliminary data.</text>
</comment>
<dbReference type="Pfam" id="PF13649">
    <property type="entry name" value="Methyltransf_25"/>
    <property type="match status" value="1"/>
</dbReference>
<feature type="coiled-coil region" evidence="16">
    <location>
        <begin position="162"/>
        <end position="196"/>
    </location>
</feature>
<feature type="compositionally biased region" description="Polar residues" evidence="17">
    <location>
        <begin position="203"/>
        <end position="215"/>
    </location>
</feature>
<evidence type="ECO:0000256" key="6">
    <source>
        <dbReference type="ARBA" id="ARBA00022603"/>
    </source>
</evidence>
<sequence length="546" mass="62507">MSSEKYADDEEELEDIDDEDLDDAWIETDEMDTLQTRCLFCEKTFPTPDDVFSHCEIEHEFKVLKVCEKWKLDCFGFIKMVNFIRSQGLSAASFKDLQTTGSPPWSSDEFMKPYDPEDPMLQYDIDDQEDSITETQPVLTADLNGFHHKLEGDHVTMTMRDHRALLERLRVAEEGSRRAEENLQRVMEDMENIRVRTRELMLHQSTGDSDGSSRGHTGGHLDNGEGEELEGDDPYFTSYGHFSIHEEMLKDRVRTESYRDFIYGNPVVFKDKVVLDVGCGTGILSMFAAQAGARHVYAVDMADIIYQAMDIARENNLDDKITFIKGKLEDITLPVEKVEIIISEWMGYFLLFESMLDSVLFARAKYLKHDGVVYPDRCNISLAAISDPDMHTAHVTYWENVYGFQMSCMKTCVVREASVEVVKPERVVTDTCVIKDLDVCTCGLADLQFTANFCLTVTRNTTITAFIGYFDVFFHKSAEQKVYFSTGPHATPTHWKQTVFLLDQPMQCSKGDTIEGVLTCRKNRKDPRSLIITFSFDGKTFTYNME</sequence>
<dbReference type="InterPro" id="IPR049482">
    <property type="entry name" value="ANM3-like_C2H2_Zf"/>
</dbReference>
<evidence type="ECO:0000259" key="18">
    <source>
        <dbReference type="PROSITE" id="PS00028"/>
    </source>
</evidence>
<keyword evidence="8 15" id="KW-0949">S-adenosyl-L-methionine</keyword>
<dbReference type="Proteomes" id="UP000828390">
    <property type="component" value="Unassembled WGS sequence"/>
</dbReference>
<keyword evidence="9" id="KW-0479">Metal-binding</keyword>
<dbReference type="SUPFAM" id="SSF57667">
    <property type="entry name" value="beta-beta-alpha zinc fingers"/>
    <property type="match status" value="1"/>
</dbReference>
<evidence type="ECO:0000256" key="7">
    <source>
        <dbReference type="ARBA" id="ARBA00022679"/>
    </source>
</evidence>
<evidence type="ECO:0000256" key="17">
    <source>
        <dbReference type="SAM" id="MobiDB-lite"/>
    </source>
</evidence>
<dbReference type="GO" id="GO:0042054">
    <property type="term" value="F:histone methyltransferase activity"/>
    <property type="evidence" value="ECO:0007669"/>
    <property type="project" value="TreeGrafter"/>
</dbReference>
<dbReference type="PROSITE" id="PS00028">
    <property type="entry name" value="ZINC_FINGER_C2H2_1"/>
    <property type="match status" value="1"/>
</dbReference>
<dbReference type="InterPro" id="IPR029063">
    <property type="entry name" value="SAM-dependent_MTases_sf"/>
</dbReference>
<feature type="region of interest" description="Disordered" evidence="17">
    <location>
        <begin position="203"/>
        <end position="232"/>
    </location>
</feature>
<evidence type="ECO:0000256" key="4">
    <source>
        <dbReference type="ARBA" id="ARBA00022490"/>
    </source>
</evidence>
<dbReference type="GO" id="GO:0008270">
    <property type="term" value="F:zinc ion binding"/>
    <property type="evidence" value="ECO:0007669"/>
    <property type="project" value="UniProtKB-KW"/>
</dbReference>
<evidence type="ECO:0000313" key="20">
    <source>
        <dbReference type="Proteomes" id="UP000828390"/>
    </source>
</evidence>
<feature type="domain" description="C2H2-type" evidence="18">
    <location>
        <begin position="38"/>
        <end position="59"/>
    </location>
</feature>
<keyword evidence="4" id="KW-0963">Cytoplasm</keyword>
<dbReference type="Pfam" id="PF22528">
    <property type="entry name" value="PRMT_C"/>
    <property type="match status" value="1"/>
</dbReference>
<dbReference type="Gene3D" id="3.40.50.150">
    <property type="entry name" value="Vaccinia Virus protein VP39"/>
    <property type="match status" value="1"/>
</dbReference>
<dbReference type="InterPro" id="IPR013087">
    <property type="entry name" value="Znf_C2H2_type"/>
</dbReference>
<evidence type="ECO:0000256" key="5">
    <source>
        <dbReference type="ARBA" id="ARBA00022553"/>
    </source>
</evidence>
<evidence type="ECO:0000313" key="19">
    <source>
        <dbReference type="EMBL" id="KAH3723735.1"/>
    </source>
</evidence>
<evidence type="ECO:0000256" key="13">
    <source>
        <dbReference type="ARBA" id="ARBA00047384"/>
    </source>
</evidence>
<dbReference type="PANTHER" id="PTHR11006">
    <property type="entry name" value="PROTEIN ARGININE N-METHYLTRANSFERASE"/>
    <property type="match status" value="1"/>
</dbReference>
<dbReference type="SUPFAM" id="SSF53335">
    <property type="entry name" value="S-adenosyl-L-methionine-dependent methyltransferases"/>
    <property type="match status" value="1"/>
</dbReference>
<evidence type="ECO:0000256" key="8">
    <source>
        <dbReference type="ARBA" id="ARBA00022691"/>
    </source>
</evidence>
<dbReference type="InterPro" id="IPR055135">
    <property type="entry name" value="PRMT_dom"/>
</dbReference>
<dbReference type="EMBL" id="JAIWYP010000012">
    <property type="protein sequence ID" value="KAH3723735.1"/>
    <property type="molecule type" value="Genomic_DNA"/>
</dbReference>